<dbReference type="EMBL" id="CM023481">
    <property type="protein sequence ID" value="KAH6947764.1"/>
    <property type="molecule type" value="Genomic_DNA"/>
</dbReference>
<keyword evidence="2" id="KW-1185">Reference proteome</keyword>
<gene>
    <name evidence="1" type="ORF">HPB50_021140</name>
</gene>
<accession>A0ACB7TP07</accession>
<organism evidence="1 2">
    <name type="scientific">Hyalomma asiaticum</name>
    <name type="common">Tick</name>
    <dbReference type="NCBI Taxonomy" id="266040"/>
    <lineage>
        <taxon>Eukaryota</taxon>
        <taxon>Metazoa</taxon>
        <taxon>Ecdysozoa</taxon>
        <taxon>Arthropoda</taxon>
        <taxon>Chelicerata</taxon>
        <taxon>Arachnida</taxon>
        <taxon>Acari</taxon>
        <taxon>Parasitiformes</taxon>
        <taxon>Ixodida</taxon>
        <taxon>Ixodoidea</taxon>
        <taxon>Ixodidae</taxon>
        <taxon>Hyalomminae</taxon>
        <taxon>Hyalomma</taxon>
    </lineage>
</organism>
<dbReference type="Proteomes" id="UP000821845">
    <property type="component" value="Chromosome 1"/>
</dbReference>
<proteinExistence type="predicted"/>
<reference evidence="1" key="1">
    <citation type="submission" date="2020-05" db="EMBL/GenBank/DDBJ databases">
        <title>Large-scale comparative analyses of tick genomes elucidate their genetic diversity and vector capacities.</title>
        <authorList>
            <person name="Jia N."/>
            <person name="Wang J."/>
            <person name="Shi W."/>
            <person name="Du L."/>
            <person name="Sun Y."/>
            <person name="Zhan W."/>
            <person name="Jiang J."/>
            <person name="Wang Q."/>
            <person name="Zhang B."/>
            <person name="Ji P."/>
            <person name="Sakyi L.B."/>
            <person name="Cui X."/>
            <person name="Yuan T."/>
            <person name="Jiang B."/>
            <person name="Yang W."/>
            <person name="Lam T.T.-Y."/>
            <person name="Chang Q."/>
            <person name="Ding S."/>
            <person name="Wang X."/>
            <person name="Zhu J."/>
            <person name="Ruan X."/>
            <person name="Zhao L."/>
            <person name="Wei J."/>
            <person name="Que T."/>
            <person name="Du C."/>
            <person name="Cheng J."/>
            <person name="Dai P."/>
            <person name="Han X."/>
            <person name="Huang E."/>
            <person name="Gao Y."/>
            <person name="Liu J."/>
            <person name="Shao H."/>
            <person name="Ye R."/>
            <person name="Li L."/>
            <person name="Wei W."/>
            <person name="Wang X."/>
            <person name="Wang C."/>
            <person name="Yang T."/>
            <person name="Huo Q."/>
            <person name="Li W."/>
            <person name="Guo W."/>
            <person name="Chen H."/>
            <person name="Zhou L."/>
            <person name="Ni X."/>
            <person name="Tian J."/>
            <person name="Zhou Y."/>
            <person name="Sheng Y."/>
            <person name="Liu T."/>
            <person name="Pan Y."/>
            <person name="Xia L."/>
            <person name="Li J."/>
            <person name="Zhao F."/>
            <person name="Cao W."/>
        </authorList>
    </citation>
    <scope>NUCLEOTIDE SEQUENCE</scope>
    <source>
        <strain evidence="1">Hyas-2018</strain>
    </source>
</reference>
<comment type="caution">
    <text evidence="1">The sequence shown here is derived from an EMBL/GenBank/DDBJ whole genome shotgun (WGS) entry which is preliminary data.</text>
</comment>
<evidence type="ECO:0000313" key="2">
    <source>
        <dbReference type="Proteomes" id="UP000821845"/>
    </source>
</evidence>
<evidence type="ECO:0000313" key="1">
    <source>
        <dbReference type="EMBL" id="KAH6947764.1"/>
    </source>
</evidence>
<protein>
    <submittedName>
        <fullName evidence="1">Uncharacterized protein</fullName>
    </submittedName>
</protein>
<sequence length="331" mass="35691">MREEKRRCGGGSEPGRANKKQEKSSRSAAEKNTASAGSPRGSPAAAAVAPQRRANGGRAGAPLAATRVRGPGAQATPPGRRRSAARSGPGGRTPCSAVAIVAGGRCLLQPNMLPFETPSIFDQLPRFVFKMPRVVPDQKAKFESDELFRRLSRECEIRYTGYRDRPLEERQVRFQNACREGHTEVAFVATGTNLQLVFSPCHNGYVDCCDFDKERGKCVGMNAVSDGRVCLRIAVLEHCSADVFVFVIARFSTPETSQSNALSDRYRLARPLLGAACPYGRAHQHSHQAPDDGNRLAGAHACSADEQVRLPAARACVHRPTLAAAKPSVSV</sequence>
<name>A0ACB7TP07_HYAAI</name>